<dbReference type="Gramene" id="ERN02694">
    <property type="protein sequence ID" value="ERN02694"/>
    <property type="gene ID" value="AMTR_s00085p00107510"/>
</dbReference>
<evidence type="ECO:0000313" key="1">
    <source>
        <dbReference type="EMBL" id="ERN02694.1"/>
    </source>
</evidence>
<dbReference type="AlphaFoldDB" id="W1P4Z2"/>
<dbReference type="Proteomes" id="UP000017836">
    <property type="component" value="Unassembled WGS sequence"/>
</dbReference>
<organism evidence="1 2">
    <name type="scientific">Amborella trichopoda</name>
    <dbReference type="NCBI Taxonomy" id="13333"/>
    <lineage>
        <taxon>Eukaryota</taxon>
        <taxon>Viridiplantae</taxon>
        <taxon>Streptophyta</taxon>
        <taxon>Embryophyta</taxon>
        <taxon>Tracheophyta</taxon>
        <taxon>Spermatophyta</taxon>
        <taxon>Magnoliopsida</taxon>
        <taxon>Amborellales</taxon>
        <taxon>Amborellaceae</taxon>
        <taxon>Amborella</taxon>
    </lineage>
</organism>
<sequence>MPLGGGSKSQPNSSLRVSIFVYLHSRFAIGLQNVDADPTWLGRHSWSSTPSTDSTYDTYYHPDMSTLAVQTYVLICYRAPERRPTLVPISPEAQVGSAHRVQAAL</sequence>
<evidence type="ECO:0000313" key="2">
    <source>
        <dbReference type="Proteomes" id="UP000017836"/>
    </source>
</evidence>
<proteinExistence type="predicted"/>
<keyword evidence="2" id="KW-1185">Reference proteome</keyword>
<name>W1P4Z2_AMBTC</name>
<reference evidence="2" key="1">
    <citation type="journal article" date="2013" name="Science">
        <title>The Amborella genome and the evolution of flowering plants.</title>
        <authorList>
            <consortium name="Amborella Genome Project"/>
        </authorList>
    </citation>
    <scope>NUCLEOTIDE SEQUENCE [LARGE SCALE GENOMIC DNA]</scope>
</reference>
<accession>W1P4Z2</accession>
<dbReference type="EMBL" id="KI394487">
    <property type="protein sequence ID" value="ERN02694.1"/>
    <property type="molecule type" value="Genomic_DNA"/>
</dbReference>
<gene>
    <name evidence="1" type="ORF">AMTR_s00085p00107510</name>
</gene>
<dbReference type="HOGENOM" id="CLU_2240244_0_0_1"/>
<protein>
    <submittedName>
        <fullName evidence="1">Uncharacterized protein</fullName>
    </submittedName>
</protein>